<evidence type="ECO:0000313" key="3">
    <source>
        <dbReference type="Proteomes" id="UP000588112"/>
    </source>
</evidence>
<feature type="domain" description="Methyltransferase type 11" evidence="1">
    <location>
        <begin position="106"/>
        <end position="196"/>
    </location>
</feature>
<evidence type="ECO:0000313" key="2">
    <source>
        <dbReference type="EMBL" id="MBB5626257.1"/>
    </source>
</evidence>
<evidence type="ECO:0000259" key="1">
    <source>
        <dbReference type="Pfam" id="PF08241"/>
    </source>
</evidence>
<dbReference type="CDD" id="cd02440">
    <property type="entry name" value="AdoMet_MTases"/>
    <property type="match status" value="1"/>
</dbReference>
<comment type="caution">
    <text evidence="2">The sequence shown here is derived from an EMBL/GenBank/DDBJ whole genome shotgun (WGS) entry which is preliminary data.</text>
</comment>
<dbReference type="Gene3D" id="3.40.50.150">
    <property type="entry name" value="Vaccinia Virus protein VP39"/>
    <property type="match status" value="1"/>
</dbReference>
<keyword evidence="2" id="KW-0808">Transferase</keyword>
<dbReference type="GO" id="GO:0032259">
    <property type="term" value="P:methylation"/>
    <property type="evidence" value="ECO:0007669"/>
    <property type="project" value="UniProtKB-KW"/>
</dbReference>
<sequence length="309" mass="32989">MTTKALRRRPYLPGLSLGDYLDFIEDRFPAFARVLWFDRTGGADALGSLPRPARGGANARADLQRHARRDPMAGARGMRALFTLAAGVTSPERVPRGWNVLDPLGGDGVLAQVFATMAPQAGHAVITSDVAGEMVIEALRAGLPAVRQRARFLFIRDEAVDAVLLAYGTRRIPEADRLLVCQEAARVLRPGGRLVIHDFEEGAPLTPSGGARRPVAAGHPRFTAADMERCLALSGLHAIRVHRVHDPLVLRKGSAAEARALLSGHLLDTVGPAVFRDGSDWVAEVPRVALVAVGEKRPAAGCGTPGLAR</sequence>
<name>A0A7W9DPB5_9ACTN</name>
<dbReference type="Proteomes" id="UP000588112">
    <property type="component" value="Unassembled WGS sequence"/>
</dbReference>
<organism evidence="2 3">
    <name type="scientific">Sphaerisporangium krabiense</name>
    <dbReference type="NCBI Taxonomy" id="763782"/>
    <lineage>
        <taxon>Bacteria</taxon>
        <taxon>Bacillati</taxon>
        <taxon>Actinomycetota</taxon>
        <taxon>Actinomycetes</taxon>
        <taxon>Streptosporangiales</taxon>
        <taxon>Streptosporangiaceae</taxon>
        <taxon>Sphaerisporangium</taxon>
    </lineage>
</organism>
<keyword evidence="2" id="KW-0489">Methyltransferase</keyword>
<dbReference type="SUPFAM" id="SSF53335">
    <property type="entry name" value="S-adenosyl-L-methionine-dependent methyltransferases"/>
    <property type="match status" value="1"/>
</dbReference>
<dbReference type="EMBL" id="JACHBR010000001">
    <property type="protein sequence ID" value="MBB5626257.1"/>
    <property type="molecule type" value="Genomic_DNA"/>
</dbReference>
<dbReference type="InterPro" id="IPR029063">
    <property type="entry name" value="SAM-dependent_MTases_sf"/>
</dbReference>
<protein>
    <submittedName>
        <fullName evidence="2">SAM-dependent methyltransferase</fullName>
    </submittedName>
</protein>
<keyword evidence="3" id="KW-1185">Reference proteome</keyword>
<dbReference type="AlphaFoldDB" id="A0A7W9DPB5"/>
<dbReference type="RefSeq" id="WP_184610113.1">
    <property type="nucleotide sequence ID" value="NZ_BOOS01000062.1"/>
</dbReference>
<reference evidence="2 3" key="1">
    <citation type="submission" date="2020-08" db="EMBL/GenBank/DDBJ databases">
        <title>Sequencing the genomes of 1000 actinobacteria strains.</title>
        <authorList>
            <person name="Klenk H.-P."/>
        </authorList>
    </citation>
    <scope>NUCLEOTIDE SEQUENCE [LARGE SCALE GENOMIC DNA]</scope>
    <source>
        <strain evidence="2 3">DSM 45790</strain>
    </source>
</reference>
<proteinExistence type="predicted"/>
<dbReference type="InterPro" id="IPR013216">
    <property type="entry name" value="Methyltransf_11"/>
</dbReference>
<dbReference type="Pfam" id="PF08241">
    <property type="entry name" value="Methyltransf_11"/>
    <property type="match status" value="1"/>
</dbReference>
<dbReference type="GO" id="GO:0008757">
    <property type="term" value="F:S-adenosylmethionine-dependent methyltransferase activity"/>
    <property type="evidence" value="ECO:0007669"/>
    <property type="project" value="InterPro"/>
</dbReference>
<gene>
    <name evidence="2" type="ORF">BJ981_001956</name>
</gene>
<accession>A0A7W9DPB5</accession>